<protein>
    <submittedName>
        <fullName evidence="1">Replication/relaxation protein</fullName>
    </submittedName>
</protein>
<keyword evidence="2" id="KW-1185">Reference proteome</keyword>
<dbReference type="Proteomes" id="UP000011290">
    <property type="component" value="Segment"/>
</dbReference>
<name>M1IE97_9CAUD</name>
<dbReference type="Pfam" id="PF13814">
    <property type="entry name" value="Replic_Relax"/>
    <property type="match status" value="1"/>
</dbReference>
<gene>
    <name evidence="1" type="ORF">TAYLOR_66</name>
</gene>
<sequence length="199" mass="23350">MIQLRLSQRQENILLSLKKFDFLTRDHIRHLHHLGSIRNSNKVLLLLKPYLNSFREGYDSVYYLSKLGREYVGCDKIRKKSSSVNHILARNSFYIHAGCPAQWKNEVKISDGEGTIIMDAWFKSHNNWSALEVDLTQPMKENRKKAKAYEGLYQRGRVSKQLGHFPVVTFITTTEYRRKQLRDACKNFPSVIYTLEDIK</sequence>
<evidence type="ECO:0000313" key="2">
    <source>
        <dbReference type="Proteomes" id="UP000011290"/>
    </source>
</evidence>
<proteinExistence type="predicted"/>
<reference evidence="1 2" key="1">
    <citation type="journal article" date="2013" name="Virology">
        <title>Genomic characterization of six novel Bacillus pumilus bacteriophages.</title>
        <authorList>
            <person name="Lorenz L."/>
            <person name="Lins B."/>
            <person name="Barrett J."/>
            <person name="Montgomery A."/>
            <person name="Trapani S."/>
            <person name="Schindler A."/>
            <person name="Christie G.E."/>
            <person name="Cresawn S.G."/>
            <person name="Temple L."/>
        </authorList>
    </citation>
    <scope>NUCLEOTIDE SEQUENCE [LARGE SCALE GENOMIC DNA]</scope>
</reference>
<evidence type="ECO:0000313" key="1">
    <source>
        <dbReference type="EMBL" id="AGE60984.1"/>
    </source>
</evidence>
<dbReference type="EMBL" id="KC330682">
    <property type="protein sequence ID" value="AGE60984.1"/>
    <property type="molecule type" value="Genomic_DNA"/>
</dbReference>
<dbReference type="InterPro" id="IPR025855">
    <property type="entry name" value="Replic_Relax"/>
</dbReference>
<organism evidence="1 2">
    <name type="scientific">Bacillus phage Taylor</name>
    <dbReference type="NCBI Taxonomy" id="2884430"/>
    <lineage>
        <taxon>Viruses</taxon>
        <taxon>Duplodnaviria</taxon>
        <taxon>Heunggongvirae</taxon>
        <taxon>Uroviricota</taxon>
        <taxon>Caudoviricetes</taxon>
        <taxon>Ehrlichviridae</taxon>
        <taxon>Andromedavirus</taxon>
        <taxon>Andromedavirus taylor</taxon>
    </lineage>
</organism>
<accession>M1IE97</accession>